<dbReference type="Proteomes" id="UP000275385">
    <property type="component" value="Unassembled WGS sequence"/>
</dbReference>
<reference evidence="1 2" key="1">
    <citation type="submission" date="2018-08" db="EMBL/GenBank/DDBJ databases">
        <title>Draft genome of the lignicolous fungus Coniochaeta pulveracea.</title>
        <authorList>
            <person name="Borstlap C.J."/>
            <person name="De Witt R.N."/>
            <person name="Botha A."/>
            <person name="Volschenk H."/>
        </authorList>
    </citation>
    <scope>NUCLEOTIDE SEQUENCE [LARGE SCALE GENOMIC DNA]</scope>
    <source>
        <strain evidence="1 2">CAB683</strain>
    </source>
</reference>
<dbReference type="STRING" id="177199.A0A420XX09"/>
<gene>
    <name evidence="1" type="ORF">DL546_000634</name>
</gene>
<dbReference type="EMBL" id="QVQW01000128">
    <property type="protein sequence ID" value="RKU39988.1"/>
    <property type="molecule type" value="Genomic_DNA"/>
</dbReference>
<organism evidence="1 2">
    <name type="scientific">Coniochaeta pulveracea</name>
    <dbReference type="NCBI Taxonomy" id="177199"/>
    <lineage>
        <taxon>Eukaryota</taxon>
        <taxon>Fungi</taxon>
        <taxon>Dikarya</taxon>
        <taxon>Ascomycota</taxon>
        <taxon>Pezizomycotina</taxon>
        <taxon>Sordariomycetes</taxon>
        <taxon>Sordariomycetidae</taxon>
        <taxon>Coniochaetales</taxon>
        <taxon>Coniochaetaceae</taxon>
        <taxon>Coniochaeta</taxon>
    </lineage>
</organism>
<evidence type="ECO:0000313" key="2">
    <source>
        <dbReference type="Proteomes" id="UP000275385"/>
    </source>
</evidence>
<dbReference type="AlphaFoldDB" id="A0A420XX09"/>
<comment type="caution">
    <text evidence="1">The sequence shown here is derived from an EMBL/GenBank/DDBJ whole genome shotgun (WGS) entry which is preliminary data.</text>
</comment>
<keyword evidence="2" id="KW-1185">Reference proteome</keyword>
<sequence>MDLFSSFLEAIRGVKTTNPSDLVYSSHLETCLVWALARLPQVSPTTEPVQRHPGEIPVENDAAEARARLRVVETLLNGDTLESNPCTPPPAMSSVAPTQQVRVHELEFWFHLGEYLLDSHSSAAPAHTAAREACLSGMRAVLDGRENRDVLYSIAVLREYTMQFDAALAEQNAPMHLDERDPRSKLAVAARFMQDEAANSGTTNVVRRFADVAYRAFVRPGGNVRRV</sequence>
<name>A0A420XX09_9PEZI</name>
<dbReference type="OrthoDB" id="5375558at2759"/>
<protein>
    <submittedName>
        <fullName evidence="1">Uncharacterized protein</fullName>
    </submittedName>
</protein>
<proteinExistence type="predicted"/>
<accession>A0A420XX09</accession>
<evidence type="ECO:0000313" key="1">
    <source>
        <dbReference type="EMBL" id="RKU39988.1"/>
    </source>
</evidence>